<gene>
    <name evidence="1" type="ORF">AA309_12930</name>
</gene>
<organism evidence="1 2">
    <name type="scientific">Microvirga vignae</name>
    <dbReference type="NCBI Taxonomy" id="1225564"/>
    <lineage>
        <taxon>Bacteria</taxon>
        <taxon>Pseudomonadati</taxon>
        <taxon>Pseudomonadota</taxon>
        <taxon>Alphaproteobacteria</taxon>
        <taxon>Hyphomicrobiales</taxon>
        <taxon>Methylobacteriaceae</taxon>
        <taxon>Microvirga</taxon>
    </lineage>
</organism>
<accession>A0A0H1RBJ1</accession>
<dbReference type="EMBL" id="LCYG01000032">
    <property type="protein sequence ID" value="KLK92605.1"/>
    <property type="molecule type" value="Genomic_DNA"/>
</dbReference>
<proteinExistence type="predicted"/>
<dbReference type="AlphaFoldDB" id="A0A0H1RBJ1"/>
<reference evidence="1 2" key="1">
    <citation type="submission" date="2015-05" db="EMBL/GenBank/DDBJ databases">
        <title>Draft genome sequence of Microvirga vignae strain BR3299, a novel nitrogen fixing bacteria isolated from Brazil semi-aired region.</title>
        <authorList>
            <person name="Zilli J.E."/>
            <person name="Passos S.R."/>
            <person name="Leite J."/>
            <person name="Baldani J.I."/>
            <person name="Xavier G.R."/>
            <person name="Rumjaneck N.G."/>
            <person name="Simoes-Araujo J.L."/>
        </authorList>
    </citation>
    <scope>NUCLEOTIDE SEQUENCE [LARGE SCALE GENOMIC DNA]</scope>
    <source>
        <strain evidence="1 2">BR3299</strain>
    </source>
</reference>
<sequence length="82" mass="8685">MNIPKDRFGQNIICDWIKAGSLDRVWLTEPAGGGPLSTWAVLINTGNGVPQYTFHGVAPDTAPFTGQTGTEADLLNSIVIAS</sequence>
<protein>
    <submittedName>
        <fullName evidence="1">Uncharacterized protein</fullName>
    </submittedName>
</protein>
<dbReference type="RefSeq" id="WP_047189427.1">
    <property type="nucleotide sequence ID" value="NZ_LCYG01000032.1"/>
</dbReference>
<dbReference type="PATRIC" id="fig|1225564.3.peg.3422"/>
<dbReference type="Proteomes" id="UP000035489">
    <property type="component" value="Unassembled WGS sequence"/>
</dbReference>
<name>A0A0H1RBJ1_9HYPH</name>
<evidence type="ECO:0000313" key="2">
    <source>
        <dbReference type="Proteomes" id="UP000035489"/>
    </source>
</evidence>
<comment type="caution">
    <text evidence="1">The sequence shown here is derived from an EMBL/GenBank/DDBJ whole genome shotgun (WGS) entry which is preliminary data.</text>
</comment>
<dbReference type="STRING" id="1225564.AA309_12930"/>
<keyword evidence="2" id="KW-1185">Reference proteome</keyword>
<evidence type="ECO:0000313" key="1">
    <source>
        <dbReference type="EMBL" id="KLK92605.1"/>
    </source>
</evidence>